<keyword evidence="3" id="KW-0547">Nucleotide-binding</keyword>
<dbReference type="InterPro" id="IPR006204">
    <property type="entry name" value="GHMP_kinase_N_dom"/>
</dbReference>
<dbReference type="Gene3D" id="3.30.70.890">
    <property type="entry name" value="GHMP kinase, C-terminal domain"/>
    <property type="match status" value="1"/>
</dbReference>
<evidence type="ECO:0000259" key="7">
    <source>
        <dbReference type="Pfam" id="PF08544"/>
    </source>
</evidence>
<evidence type="ECO:0000259" key="6">
    <source>
        <dbReference type="Pfam" id="PF00288"/>
    </source>
</evidence>
<reference evidence="8 9" key="1">
    <citation type="submission" date="2019-02" db="EMBL/GenBank/DDBJ databases">
        <title>Deep-cultivation of Planctomycetes and their phenomic and genomic characterization uncovers novel biology.</title>
        <authorList>
            <person name="Wiegand S."/>
            <person name="Jogler M."/>
            <person name="Boedeker C."/>
            <person name="Pinto D."/>
            <person name="Vollmers J."/>
            <person name="Rivas-Marin E."/>
            <person name="Kohn T."/>
            <person name="Peeters S.H."/>
            <person name="Heuer A."/>
            <person name="Rast P."/>
            <person name="Oberbeckmann S."/>
            <person name="Bunk B."/>
            <person name="Jeske O."/>
            <person name="Meyerdierks A."/>
            <person name="Storesund J.E."/>
            <person name="Kallscheuer N."/>
            <person name="Luecker S."/>
            <person name="Lage O.M."/>
            <person name="Pohl T."/>
            <person name="Merkel B.J."/>
            <person name="Hornburger P."/>
            <person name="Mueller R.-W."/>
            <person name="Bruemmer F."/>
            <person name="Labrenz M."/>
            <person name="Spormann A.M."/>
            <person name="Op den Camp H."/>
            <person name="Overmann J."/>
            <person name="Amann R."/>
            <person name="Jetten M.S.M."/>
            <person name="Mascher T."/>
            <person name="Medema M.H."/>
            <person name="Devos D.P."/>
            <person name="Kaster A.-K."/>
            <person name="Ovreas L."/>
            <person name="Rohde M."/>
            <person name="Galperin M.Y."/>
            <person name="Jogler C."/>
        </authorList>
    </citation>
    <scope>NUCLEOTIDE SEQUENCE [LARGE SCALE GENOMIC DNA]</scope>
    <source>
        <strain evidence="8 9">EC9</strain>
    </source>
</reference>
<feature type="domain" description="GHMP kinase C-terminal" evidence="7">
    <location>
        <begin position="237"/>
        <end position="320"/>
    </location>
</feature>
<sequence>MGMSANDPSSEATCASHLPTHPVACQRVDVVTGSRLHFGLLSTQPVDRVCYGGCGLMIRRPSVHVRAVRSDRFRFAGEFESRCREVAQRFVDHFGLPSLPPCDLQLLQSSDAHAGLGSGTQINLAVATALTTLFQMPISLEQLAAEIAARGRRSAIGVHGFAHGGLVVESGIPEGQTLGRLSATQPFPSHWRILLVRPRQFKAHVHGGVEQAHFAQLAAAAPAERDALLAIMNDEILPAIIAHDFDAFCESVSRYNHTSGMLFAPVQGGAYNGPQLEALVATLRDAGCQGIGQSSWGPTIFAFCPDQDSAEAMRQRLLSAGDGNRLQIEITQARNKPASVCAKRGSNECEVE</sequence>
<evidence type="ECO:0000256" key="5">
    <source>
        <dbReference type="ARBA" id="ARBA00022840"/>
    </source>
</evidence>
<keyword evidence="2" id="KW-0808">Transferase</keyword>
<dbReference type="GO" id="GO:0008652">
    <property type="term" value="P:amino acid biosynthetic process"/>
    <property type="evidence" value="ECO:0007669"/>
    <property type="project" value="UniProtKB-KW"/>
</dbReference>
<dbReference type="InterPro" id="IPR036554">
    <property type="entry name" value="GHMP_kinase_C_sf"/>
</dbReference>
<evidence type="ECO:0000256" key="1">
    <source>
        <dbReference type="ARBA" id="ARBA00022605"/>
    </source>
</evidence>
<dbReference type="Proteomes" id="UP000319557">
    <property type="component" value="Chromosome"/>
</dbReference>
<dbReference type="GO" id="GO:0016301">
    <property type="term" value="F:kinase activity"/>
    <property type="evidence" value="ECO:0007669"/>
    <property type="project" value="UniProtKB-KW"/>
</dbReference>
<keyword evidence="4" id="KW-0418">Kinase</keyword>
<dbReference type="EMBL" id="CP036261">
    <property type="protein sequence ID" value="QDS89868.1"/>
    <property type="molecule type" value="Genomic_DNA"/>
</dbReference>
<dbReference type="AlphaFoldDB" id="A0A517M4R8"/>
<accession>A0A517M4R8</accession>
<dbReference type="Pfam" id="PF00288">
    <property type="entry name" value="GHMP_kinases_N"/>
    <property type="match status" value="1"/>
</dbReference>
<evidence type="ECO:0000313" key="8">
    <source>
        <dbReference type="EMBL" id="QDS89868.1"/>
    </source>
</evidence>
<gene>
    <name evidence="8" type="ORF">EC9_40690</name>
</gene>
<evidence type="ECO:0000256" key="4">
    <source>
        <dbReference type="ARBA" id="ARBA00022777"/>
    </source>
</evidence>
<keyword evidence="1" id="KW-0028">Amino-acid biosynthesis</keyword>
<keyword evidence="9" id="KW-1185">Reference proteome</keyword>
<feature type="domain" description="GHMP kinase N-terminal" evidence="6">
    <location>
        <begin position="85"/>
        <end position="160"/>
    </location>
</feature>
<dbReference type="InterPro" id="IPR014721">
    <property type="entry name" value="Ribsml_uS5_D2-typ_fold_subgr"/>
</dbReference>
<dbReference type="PANTHER" id="PTHR20861">
    <property type="entry name" value="HOMOSERINE/4-DIPHOSPHOCYTIDYL-2-C-METHYL-D-ERYTHRITOL KINASE"/>
    <property type="match status" value="1"/>
</dbReference>
<evidence type="ECO:0000256" key="2">
    <source>
        <dbReference type="ARBA" id="ARBA00022679"/>
    </source>
</evidence>
<protein>
    <submittedName>
        <fullName evidence="8">Uncharacterized protein</fullName>
    </submittedName>
</protein>
<dbReference type="SUPFAM" id="SSF54211">
    <property type="entry name" value="Ribosomal protein S5 domain 2-like"/>
    <property type="match status" value="1"/>
</dbReference>
<name>A0A517M4R8_9BACT</name>
<evidence type="ECO:0000256" key="3">
    <source>
        <dbReference type="ARBA" id="ARBA00022741"/>
    </source>
</evidence>
<dbReference type="InterPro" id="IPR020568">
    <property type="entry name" value="Ribosomal_Su5_D2-typ_SF"/>
</dbReference>
<dbReference type="Gene3D" id="3.30.230.10">
    <property type="match status" value="1"/>
</dbReference>
<dbReference type="InterPro" id="IPR004422">
    <property type="entry name" value="RFAP_synthase"/>
</dbReference>
<dbReference type="Pfam" id="PF08544">
    <property type="entry name" value="GHMP_kinases_C"/>
    <property type="match status" value="1"/>
</dbReference>
<keyword evidence="5" id="KW-0067">ATP-binding</keyword>
<dbReference type="InterPro" id="IPR013750">
    <property type="entry name" value="GHMP_kinase_C_dom"/>
</dbReference>
<dbReference type="GO" id="GO:0005524">
    <property type="term" value="F:ATP binding"/>
    <property type="evidence" value="ECO:0007669"/>
    <property type="project" value="UniProtKB-KW"/>
</dbReference>
<evidence type="ECO:0000313" key="9">
    <source>
        <dbReference type="Proteomes" id="UP000319557"/>
    </source>
</evidence>
<organism evidence="8 9">
    <name type="scientific">Rosistilla ulvae</name>
    <dbReference type="NCBI Taxonomy" id="1930277"/>
    <lineage>
        <taxon>Bacteria</taxon>
        <taxon>Pseudomonadati</taxon>
        <taxon>Planctomycetota</taxon>
        <taxon>Planctomycetia</taxon>
        <taxon>Pirellulales</taxon>
        <taxon>Pirellulaceae</taxon>
        <taxon>Rosistilla</taxon>
    </lineage>
</organism>
<dbReference type="PIRSF" id="PIRSF004884">
    <property type="entry name" value="Sugar_kin_arch"/>
    <property type="match status" value="1"/>
</dbReference>
<dbReference type="PANTHER" id="PTHR20861:SF6">
    <property type="entry name" value="BETA-RIBOFURANOSYLPHENOL 5'-PHOSPHATE SYNTHASE"/>
    <property type="match status" value="1"/>
</dbReference>
<proteinExistence type="predicted"/>
<dbReference type="KEGG" id="ruv:EC9_40690"/>